<evidence type="ECO:0000313" key="3">
    <source>
        <dbReference type="Proteomes" id="UP000282184"/>
    </source>
</evidence>
<protein>
    <submittedName>
        <fullName evidence="2">Uncharacterized protein</fullName>
    </submittedName>
</protein>
<keyword evidence="1" id="KW-1133">Transmembrane helix</keyword>
<evidence type="ECO:0000313" key="2">
    <source>
        <dbReference type="EMBL" id="RTQ50644.1"/>
    </source>
</evidence>
<proteinExistence type="predicted"/>
<dbReference type="RefSeq" id="WP_126692712.1">
    <property type="nucleotide sequence ID" value="NZ_RXOF01000004.1"/>
</dbReference>
<keyword evidence="3" id="KW-1185">Reference proteome</keyword>
<dbReference type="Proteomes" id="UP000282184">
    <property type="component" value="Unassembled WGS sequence"/>
</dbReference>
<comment type="caution">
    <text evidence="2">The sequence shown here is derived from an EMBL/GenBank/DDBJ whole genome shotgun (WGS) entry which is preliminary data.</text>
</comment>
<feature type="transmembrane region" description="Helical" evidence="1">
    <location>
        <begin position="269"/>
        <end position="288"/>
    </location>
</feature>
<reference evidence="2 3" key="1">
    <citation type="submission" date="2018-12" db="EMBL/GenBank/DDBJ databases">
        <title>Hymenobacter gummosus sp. nov., isolated from a spring.</title>
        <authorList>
            <person name="Nie L."/>
        </authorList>
    </citation>
    <scope>NUCLEOTIDE SEQUENCE [LARGE SCALE GENOMIC DNA]</scope>
    <source>
        <strain evidence="2 3">KCTC 52166</strain>
    </source>
</reference>
<gene>
    <name evidence="2" type="ORF">EJV47_08395</name>
</gene>
<evidence type="ECO:0000256" key="1">
    <source>
        <dbReference type="SAM" id="Phobius"/>
    </source>
</evidence>
<dbReference type="OrthoDB" id="1466022at2"/>
<feature type="transmembrane region" description="Helical" evidence="1">
    <location>
        <begin position="229"/>
        <end position="249"/>
    </location>
</feature>
<keyword evidence="1" id="KW-0812">Transmembrane</keyword>
<sequence length="321" mass="34403">MSTFLLRSALGVLLAGLGWLFWPSRPLTSAATDFINPVLGNASFQTRFGRAPGAADDEATRIATHLAYAEALLRGRNVQHLPAEQQRRRATLLNYLHRYRTAGVFPRNEQYPGQRRPCFIDGAGRICAVGYLVEQTGGRALAERVNAAHQYDYIRDMRSPELAAWVAQSGLSLEECAMIQPTYGYPRPPSNNYVSGAYGAGTAAWSGLNAPLAALNASRAMSGRPSKGLAVVGLASGLGQAALGTIVLIEDNSRSYDGHSYNESKKAVSFLNVGLGTATAVLGAWNLWGPKTTQPRTTVEVGSYSSPAEPSGGVLTLTRRF</sequence>
<keyword evidence="1" id="KW-0472">Membrane</keyword>
<dbReference type="EMBL" id="RXOF01000004">
    <property type="protein sequence ID" value="RTQ50644.1"/>
    <property type="molecule type" value="Genomic_DNA"/>
</dbReference>
<organism evidence="2 3">
    <name type="scientific">Hymenobacter gummosus</name>
    <dbReference type="NCBI Taxonomy" id="1776032"/>
    <lineage>
        <taxon>Bacteria</taxon>
        <taxon>Pseudomonadati</taxon>
        <taxon>Bacteroidota</taxon>
        <taxon>Cytophagia</taxon>
        <taxon>Cytophagales</taxon>
        <taxon>Hymenobacteraceae</taxon>
        <taxon>Hymenobacter</taxon>
    </lineage>
</organism>
<name>A0A431U4D3_9BACT</name>
<dbReference type="AlphaFoldDB" id="A0A431U4D3"/>
<accession>A0A431U4D3</accession>